<keyword evidence="6 10" id="KW-1133">Transmembrane helix</keyword>
<comment type="similarity">
    <text evidence="2">Belongs to the cytochrome P450 family.</text>
</comment>
<dbReference type="GO" id="GO:0004497">
    <property type="term" value="F:monooxygenase activity"/>
    <property type="evidence" value="ECO:0007669"/>
    <property type="project" value="InterPro"/>
</dbReference>
<dbReference type="Gene3D" id="1.10.630.10">
    <property type="entry name" value="Cytochrome P450"/>
    <property type="match status" value="1"/>
</dbReference>
<organism evidence="11 12">
    <name type="scientific">Apostasia shenzhenica</name>
    <dbReference type="NCBI Taxonomy" id="1088818"/>
    <lineage>
        <taxon>Eukaryota</taxon>
        <taxon>Viridiplantae</taxon>
        <taxon>Streptophyta</taxon>
        <taxon>Embryophyta</taxon>
        <taxon>Tracheophyta</taxon>
        <taxon>Spermatophyta</taxon>
        <taxon>Magnoliopsida</taxon>
        <taxon>Liliopsida</taxon>
        <taxon>Asparagales</taxon>
        <taxon>Orchidaceae</taxon>
        <taxon>Apostasioideae</taxon>
        <taxon>Apostasia</taxon>
    </lineage>
</organism>
<evidence type="ECO:0000256" key="3">
    <source>
        <dbReference type="ARBA" id="ARBA00022617"/>
    </source>
</evidence>
<evidence type="ECO:0000256" key="9">
    <source>
        <dbReference type="ARBA" id="ARBA00023136"/>
    </source>
</evidence>
<dbReference type="InterPro" id="IPR050651">
    <property type="entry name" value="Plant_Cytochrome_P450_Monoox"/>
</dbReference>
<keyword evidence="3" id="KW-0349">Heme</keyword>
<evidence type="ECO:0000256" key="5">
    <source>
        <dbReference type="ARBA" id="ARBA00022723"/>
    </source>
</evidence>
<accession>A0A2I0AAE1</accession>
<proteinExistence type="inferred from homology"/>
<dbReference type="PANTHER" id="PTHR47947:SF62">
    <property type="entry name" value="CYTOCHROME P450, FAMILY 81, SUBFAMILY D, POLYPEPTIDE 5"/>
    <property type="match status" value="1"/>
</dbReference>
<evidence type="ECO:0000256" key="2">
    <source>
        <dbReference type="ARBA" id="ARBA00010617"/>
    </source>
</evidence>
<name>A0A2I0AAE1_9ASPA</name>
<dbReference type="SUPFAM" id="SSF48264">
    <property type="entry name" value="Cytochrome P450"/>
    <property type="match status" value="1"/>
</dbReference>
<dbReference type="GO" id="GO:0016020">
    <property type="term" value="C:membrane"/>
    <property type="evidence" value="ECO:0007669"/>
    <property type="project" value="UniProtKB-SubCell"/>
</dbReference>
<dbReference type="InterPro" id="IPR036396">
    <property type="entry name" value="Cyt_P450_sf"/>
</dbReference>
<dbReference type="Pfam" id="PF00067">
    <property type="entry name" value="p450"/>
    <property type="match status" value="1"/>
</dbReference>
<keyword evidence="5" id="KW-0479">Metal-binding</keyword>
<dbReference type="GO" id="GO:0020037">
    <property type="term" value="F:heme binding"/>
    <property type="evidence" value="ECO:0007669"/>
    <property type="project" value="InterPro"/>
</dbReference>
<dbReference type="GO" id="GO:0016705">
    <property type="term" value="F:oxidoreductase activity, acting on paired donors, with incorporation or reduction of molecular oxygen"/>
    <property type="evidence" value="ECO:0007669"/>
    <property type="project" value="InterPro"/>
</dbReference>
<evidence type="ECO:0000256" key="6">
    <source>
        <dbReference type="ARBA" id="ARBA00022989"/>
    </source>
</evidence>
<evidence type="ECO:0000256" key="10">
    <source>
        <dbReference type="SAM" id="Phobius"/>
    </source>
</evidence>
<evidence type="ECO:0000256" key="8">
    <source>
        <dbReference type="ARBA" id="ARBA00023004"/>
    </source>
</evidence>
<dbReference type="GO" id="GO:0005506">
    <property type="term" value="F:iron ion binding"/>
    <property type="evidence" value="ECO:0007669"/>
    <property type="project" value="InterPro"/>
</dbReference>
<feature type="transmembrane region" description="Helical" evidence="10">
    <location>
        <begin position="6"/>
        <end position="30"/>
    </location>
</feature>
<evidence type="ECO:0000313" key="12">
    <source>
        <dbReference type="Proteomes" id="UP000236161"/>
    </source>
</evidence>
<keyword evidence="8" id="KW-0408">Iron</keyword>
<keyword evidence="12" id="KW-1185">Reference proteome</keyword>
<keyword evidence="4 10" id="KW-0812">Transmembrane</keyword>
<dbReference type="EMBL" id="KZ452001">
    <property type="protein sequence ID" value="PKA52522.1"/>
    <property type="molecule type" value="Genomic_DNA"/>
</dbReference>
<dbReference type="InterPro" id="IPR001128">
    <property type="entry name" value="Cyt_P450"/>
</dbReference>
<dbReference type="InterPro" id="IPR002401">
    <property type="entry name" value="Cyt_P450_E_grp-I"/>
</dbReference>
<evidence type="ECO:0000256" key="4">
    <source>
        <dbReference type="ARBA" id="ARBA00022692"/>
    </source>
</evidence>
<dbReference type="PRINTS" id="PR00463">
    <property type="entry name" value="EP450I"/>
</dbReference>
<keyword evidence="7" id="KW-0560">Oxidoreductase</keyword>
<evidence type="ECO:0000313" key="11">
    <source>
        <dbReference type="EMBL" id="PKA52522.1"/>
    </source>
</evidence>
<dbReference type="AlphaFoldDB" id="A0A2I0AAE1"/>
<evidence type="ECO:0000256" key="7">
    <source>
        <dbReference type="ARBA" id="ARBA00023002"/>
    </source>
</evidence>
<keyword evidence="9 10" id="KW-0472">Membrane</keyword>
<evidence type="ECO:0000256" key="1">
    <source>
        <dbReference type="ARBA" id="ARBA00004167"/>
    </source>
</evidence>
<dbReference type="Proteomes" id="UP000236161">
    <property type="component" value="Unassembled WGS sequence"/>
</dbReference>
<gene>
    <name evidence="11" type="primary">CYP81D1</name>
    <name evidence="11" type="ORF">AXF42_Ash001502</name>
</gene>
<protein>
    <submittedName>
        <fullName evidence="11">Cytochrome P450 81D1</fullName>
    </submittedName>
</protein>
<dbReference type="STRING" id="1088818.A0A2I0AAE1"/>
<sequence>MEAAFFFFLFFFFFFFSFFSVSLLFTDIISQVLKKKNKKREKNPNLPPSPPSLPILGHLHLFTKPLHQSLTDIAGRLGPTVFVRFGSRLVVIVSSPDVADRRNPPSGLPASAVAVPTSAAAAAAADEVRRLLRGLHREAEAAAAEWSVGGAVKVELKSRLFAVAVNAVMTAIAGKKYYGEEEEEEARRFRGAVEELFGFRGGSIVGEMVPAMRWVEIVEVGERLRRFREYMDGFLQKLIDERRMIAGSAGGREEGEDGEKTMISVLRSLQMADPEAKDLILSFLTEGIATISNTAEWAMSLLLNSPEKMKKARSEIDDLVGQGRLLQESDLPHLPFLRCIVKETLRLYPPAPLLPSPELGLDGFSVPAGATLMVNAYAVHRSPARWEAAEKFVPERFENNRGDGFAWNEMLCRQPVSGEASAVVVGAMIQCFEWERVGKEDVDMREGVGMTTLKAVPLEAVCTPRPLMGQVLGRL</sequence>
<comment type="subcellular location">
    <subcellularLocation>
        <location evidence="1">Membrane</location>
        <topology evidence="1">Single-pass membrane protein</topology>
    </subcellularLocation>
</comment>
<dbReference type="PANTHER" id="PTHR47947">
    <property type="entry name" value="CYTOCHROME P450 82C3-RELATED"/>
    <property type="match status" value="1"/>
</dbReference>
<reference evidence="11 12" key="1">
    <citation type="journal article" date="2017" name="Nature">
        <title>The Apostasia genome and the evolution of orchids.</title>
        <authorList>
            <person name="Zhang G.Q."/>
            <person name="Liu K.W."/>
            <person name="Li Z."/>
            <person name="Lohaus R."/>
            <person name="Hsiao Y.Y."/>
            <person name="Niu S.C."/>
            <person name="Wang J.Y."/>
            <person name="Lin Y.C."/>
            <person name="Xu Q."/>
            <person name="Chen L.J."/>
            <person name="Yoshida K."/>
            <person name="Fujiwara S."/>
            <person name="Wang Z.W."/>
            <person name="Zhang Y.Q."/>
            <person name="Mitsuda N."/>
            <person name="Wang M."/>
            <person name="Liu G.H."/>
            <person name="Pecoraro L."/>
            <person name="Huang H.X."/>
            <person name="Xiao X.J."/>
            <person name="Lin M."/>
            <person name="Wu X.Y."/>
            <person name="Wu W.L."/>
            <person name="Chen Y.Y."/>
            <person name="Chang S.B."/>
            <person name="Sakamoto S."/>
            <person name="Ohme-Takagi M."/>
            <person name="Yagi M."/>
            <person name="Zeng S.J."/>
            <person name="Shen C.Y."/>
            <person name="Yeh C.M."/>
            <person name="Luo Y.B."/>
            <person name="Tsai W.C."/>
            <person name="Van de Peer Y."/>
            <person name="Liu Z.J."/>
        </authorList>
    </citation>
    <scope>NUCLEOTIDE SEQUENCE [LARGE SCALE GENOMIC DNA]</scope>
    <source>
        <strain evidence="12">cv. Shenzhen</strain>
        <tissue evidence="11">Stem</tissue>
    </source>
</reference>
<dbReference type="OrthoDB" id="2789670at2759"/>